<reference evidence="2" key="1">
    <citation type="journal article" date="2019" name="Int. J. Syst. Evol. Microbiol.">
        <title>The Global Catalogue of Microorganisms (GCM) 10K type strain sequencing project: providing services to taxonomists for standard genome sequencing and annotation.</title>
        <authorList>
            <consortium name="The Broad Institute Genomics Platform"/>
            <consortium name="The Broad Institute Genome Sequencing Center for Infectious Disease"/>
            <person name="Wu L."/>
            <person name="Ma J."/>
        </authorList>
    </citation>
    <scope>NUCLEOTIDE SEQUENCE [LARGE SCALE GENOMIC DNA]</scope>
    <source>
        <strain evidence="2">CCUG 49560</strain>
    </source>
</reference>
<gene>
    <name evidence="1" type="ORF">ACFO8L_36305</name>
</gene>
<dbReference type="Proteomes" id="UP001595891">
    <property type="component" value="Unassembled WGS sequence"/>
</dbReference>
<organism evidence="1 2">
    <name type="scientific">Sphaerisporangium corydalis</name>
    <dbReference type="NCBI Taxonomy" id="1441875"/>
    <lineage>
        <taxon>Bacteria</taxon>
        <taxon>Bacillati</taxon>
        <taxon>Actinomycetota</taxon>
        <taxon>Actinomycetes</taxon>
        <taxon>Streptosporangiales</taxon>
        <taxon>Streptosporangiaceae</taxon>
        <taxon>Sphaerisporangium</taxon>
    </lineage>
</organism>
<evidence type="ECO:0008006" key="3">
    <source>
        <dbReference type="Google" id="ProtNLM"/>
    </source>
</evidence>
<accession>A0ABV9EQ45</accession>
<sequence>MTDSDPAAFDDELPNEVLDEGVAEDATSNGGEILAPNEDEERAIRLLDGHGYSVVDLSNLFIKFRAKPADGVRSTARHVIPRSEIGSLLRQLSEEFIEHPDYRGILIPGQGYFEVFLAAPQDAPSLAWSLSYLRSDTASECPHRHGQRIPRIALEAESEVYRRRDVSLHLGDASGKCLEISNLSPLAAIVLGPTTLDAGNARRFPWRTPRRLTLKVDLGREMNAEDLVASCEKLMQSLFYELDIRNGVAIAPVRRSRTREKIIDNNPPTLLLEVRHPRIQLKHEVASLFGFATWAQDSPPLAFLSYYQVLEYFLPVAVRLNTLGRLRRELNDPHFDRRKDESLMDIMKIAEGAASMPESQQLKTLIKALVRPERLEEFLSRDWGDHFGKKGKISGVGFISLSNPSVTLADQVAERVYRLRNRIVHAKDDPKYSDAPVLLPQSPEAEALGCDVLLVRFLASEAILATQPS</sequence>
<proteinExistence type="predicted"/>
<keyword evidence="2" id="KW-1185">Reference proteome</keyword>
<protein>
    <recommendedName>
        <fullName evidence="3">Apea-like HEPN domain-containing protein</fullName>
    </recommendedName>
</protein>
<comment type="caution">
    <text evidence="1">The sequence shown here is derived from an EMBL/GenBank/DDBJ whole genome shotgun (WGS) entry which is preliminary data.</text>
</comment>
<name>A0ABV9EQ45_9ACTN</name>
<evidence type="ECO:0000313" key="2">
    <source>
        <dbReference type="Proteomes" id="UP001595891"/>
    </source>
</evidence>
<evidence type="ECO:0000313" key="1">
    <source>
        <dbReference type="EMBL" id="MFC4591603.1"/>
    </source>
</evidence>
<dbReference type="RefSeq" id="WP_262850291.1">
    <property type="nucleotide sequence ID" value="NZ_JANZYP010000100.1"/>
</dbReference>
<dbReference type="EMBL" id="JBHSFN010000034">
    <property type="protein sequence ID" value="MFC4591603.1"/>
    <property type="molecule type" value="Genomic_DNA"/>
</dbReference>